<feature type="domain" description="EF-hand" evidence="4">
    <location>
        <begin position="69"/>
        <end position="104"/>
    </location>
</feature>
<dbReference type="SMART" id="SM00054">
    <property type="entry name" value="EFh"/>
    <property type="match status" value="3"/>
</dbReference>
<dbReference type="InterPro" id="IPR011992">
    <property type="entry name" value="EF-hand-dom_pair"/>
</dbReference>
<protein>
    <recommendedName>
        <fullName evidence="4">EF-hand domain-containing protein</fullName>
    </recommendedName>
</protein>
<evidence type="ECO:0000313" key="6">
    <source>
        <dbReference type="EMBL" id="CAF1658110.1"/>
    </source>
</evidence>
<dbReference type="PRINTS" id="PR00450">
    <property type="entry name" value="RECOVERIN"/>
</dbReference>
<dbReference type="GO" id="GO:0005509">
    <property type="term" value="F:calcium ion binding"/>
    <property type="evidence" value="ECO:0007669"/>
    <property type="project" value="InterPro"/>
</dbReference>
<dbReference type="PANTHER" id="PTHR23055:SF69">
    <property type="entry name" value="NEURONAL CALCIUM SENSOR 2"/>
    <property type="match status" value="1"/>
</dbReference>
<dbReference type="SUPFAM" id="SSF47473">
    <property type="entry name" value="EF-hand"/>
    <property type="match status" value="1"/>
</dbReference>
<dbReference type="InterPro" id="IPR028846">
    <property type="entry name" value="Recoverin"/>
</dbReference>
<evidence type="ECO:0000256" key="3">
    <source>
        <dbReference type="ARBA" id="ARBA00022837"/>
    </source>
</evidence>
<reference evidence="5" key="1">
    <citation type="submission" date="2021-02" db="EMBL/GenBank/DDBJ databases">
        <authorList>
            <person name="Nowell W R."/>
        </authorList>
    </citation>
    <scope>NUCLEOTIDE SEQUENCE</scope>
</reference>
<dbReference type="AlphaFoldDB" id="A0A815W2U6"/>
<dbReference type="Proteomes" id="UP000663877">
    <property type="component" value="Unassembled WGS sequence"/>
</dbReference>
<dbReference type="OrthoDB" id="191686at2759"/>
<dbReference type="EMBL" id="CAJNOI010004323">
    <property type="protein sequence ID" value="CAF1542640.1"/>
    <property type="molecule type" value="Genomic_DNA"/>
</dbReference>
<dbReference type="PROSITE" id="PS50222">
    <property type="entry name" value="EF_HAND_2"/>
    <property type="match status" value="3"/>
</dbReference>
<dbReference type="Pfam" id="PF13499">
    <property type="entry name" value="EF-hand_7"/>
    <property type="match status" value="1"/>
</dbReference>
<keyword evidence="2" id="KW-0677">Repeat</keyword>
<comment type="caution">
    <text evidence="5">The sequence shown here is derived from an EMBL/GenBank/DDBJ whole genome shotgun (WGS) entry which is preliminary data.</text>
</comment>
<evidence type="ECO:0000256" key="1">
    <source>
        <dbReference type="ARBA" id="ARBA00022723"/>
    </source>
</evidence>
<dbReference type="PANTHER" id="PTHR23055">
    <property type="entry name" value="CALCIUM BINDING PROTEINS"/>
    <property type="match status" value="1"/>
</dbReference>
<evidence type="ECO:0000313" key="8">
    <source>
        <dbReference type="Proteomes" id="UP000663877"/>
    </source>
</evidence>
<proteinExistence type="predicted"/>
<keyword evidence="1" id="KW-0479">Metal-binding</keyword>
<feature type="domain" description="EF-hand" evidence="4">
    <location>
        <begin position="106"/>
        <end position="141"/>
    </location>
</feature>
<dbReference type="InterPro" id="IPR002048">
    <property type="entry name" value="EF_hand_dom"/>
</dbReference>
<name>A0A815W2U6_9BILA</name>
<dbReference type="EMBL" id="CAJNOM010004707">
    <property type="protein sequence ID" value="CAF1658110.1"/>
    <property type="molecule type" value="Genomic_DNA"/>
</dbReference>
<dbReference type="InterPro" id="IPR018247">
    <property type="entry name" value="EF_Hand_1_Ca_BS"/>
</dbReference>
<keyword evidence="7" id="KW-1185">Reference proteome</keyword>
<evidence type="ECO:0000313" key="7">
    <source>
        <dbReference type="Proteomes" id="UP000663832"/>
    </source>
</evidence>
<gene>
    <name evidence="5" type="ORF">BJG266_LOCUS45681</name>
    <name evidence="6" type="ORF">QVE165_LOCUS62696</name>
</gene>
<evidence type="ECO:0000256" key="2">
    <source>
        <dbReference type="ARBA" id="ARBA00022737"/>
    </source>
</evidence>
<sequence length="196" mass="22797">MDLTPKGKIFSRKEIYVSSLILECDLLSVNAQFTQEEIQQWHTDFLREYPSGQLDKKAFVDYYTKIHPHDEEKTAELFDRIDVNDDGTIDFNEFLVLIAIRNQLGSLEKRLAFVFDLWDDSEDGQIDRKELTNLLSAMYERAGIRDQKGEWDPKKRAKEIIAKLDISGDKKLNKEEFVTGCMNDQVICKLLLPRSS</sequence>
<evidence type="ECO:0000259" key="4">
    <source>
        <dbReference type="PROSITE" id="PS50222"/>
    </source>
</evidence>
<dbReference type="PROSITE" id="PS00018">
    <property type="entry name" value="EF_HAND_1"/>
    <property type="match status" value="3"/>
</dbReference>
<accession>A0A815W2U6</accession>
<feature type="domain" description="EF-hand" evidence="4">
    <location>
        <begin position="152"/>
        <end position="187"/>
    </location>
</feature>
<dbReference type="Gene3D" id="1.10.238.10">
    <property type="entry name" value="EF-hand"/>
    <property type="match status" value="1"/>
</dbReference>
<organism evidence="5 8">
    <name type="scientific">Adineta steineri</name>
    <dbReference type="NCBI Taxonomy" id="433720"/>
    <lineage>
        <taxon>Eukaryota</taxon>
        <taxon>Metazoa</taxon>
        <taxon>Spiralia</taxon>
        <taxon>Gnathifera</taxon>
        <taxon>Rotifera</taxon>
        <taxon>Eurotatoria</taxon>
        <taxon>Bdelloidea</taxon>
        <taxon>Adinetida</taxon>
        <taxon>Adinetidae</taxon>
        <taxon>Adineta</taxon>
    </lineage>
</organism>
<dbReference type="Proteomes" id="UP000663832">
    <property type="component" value="Unassembled WGS sequence"/>
</dbReference>
<evidence type="ECO:0000313" key="5">
    <source>
        <dbReference type="EMBL" id="CAF1542640.1"/>
    </source>
</evidence>
<keyword evidence="3" id="KW-0106">Calcium</keyword>
<dbReference type="Pfam" id="PF13202">
    <property type="entry name" value="EF-hand_5"/>
    <property type="match status" value="1"/>
</dbReference>